<dbReference type="OrthoDB" id="202254at2157"/>
<dbReference type="PATRIC" id="fig|795797.18.peg.1427"/>
<protein>
    <submittedName>
        <fullName evidence="3">Uncharacterized protein</fullName>
    </submittedName>
</protein>
<name>D8JAU6_HALJB</name>
<evidence type="ECO:0000256" key="2">
    <source>
        <dbReference type="SAM" id="Phobius"/>
    </source>
</evidence>
<dbReference type="STRING" id="795797.HacjB3_07155"/>
<gene>
    <name evidence="3" type="ordered locus">HacjB3_07155</name>
    <name evidence="4" type="ORF">C497_05567</name>
</gene>
<dbReference type="EMBL" id="CP002062">
    <property type="protein sequence ID" value="ADJ14818.1"/>
    <property type="molecule type" value="Genomic_DNA"/>
</dbReference>
<dbReference type="EMBL" id="AOHV01000015">
    <property type="protein sequence ID" value="ELY39401.1"/>
    <property type="molecule type" value="Genomic_DNA"/>
</dbReference>
<dbReference type="Pfam" id="PF25927">
    <property type="entry name" value="DUF7972"/>
    <property type="match status" value="1"/>
</dbReference>
<dbReference type="eggNOG" id="arCOG08131">
    <property type="taxonomic scope" value="Archaea"/>
</dbReference>
<evidence type="ECO:0000313" key="4">
    <source>
        <dbReference type="EMBL" id="ELY39401.1"/>
    </source>
</evidence>
<keyword evidence="2" id="KW-0472">Membrane</keyword>
<reference evidence="4 6" key="2">
    <citation type="journal article" date="2014" name="PLoS Genet.">
        <title>Phylogenetically driven sequencing of extremely halophilic archaea reveals strategies for static and dynamic osmo-response.</title>
        <authorList>
            <person name="Becker E.A."/>
            <person name="Seitzer P.M."/>
            <person name="Tritt A."/>
            <person name="Larsen D."/>
            <person name="Krusor M."/>
            <person name="Yao A.I."/>
            <person name="Wu D."/>
            <person name="Madern D."/>
            <person name="Eisen J.A."/>
            <person name="Darling A.E."/>
            <person name="Facciotti M.T."/>
        </authorList>
    </citation>
    <scope>NUCLEOTIDE SEQUENCE [LARGE SCALE GENOMIC DNA]</scope>
    <source>
        <strain evidence="4">B3</strain>
        <strain evidence="6">DSM 18796 / CECT 7217 / JCM 14584 / KCTC 4019 / B3</strain>
    </source>
</reference>
<dbReference type="Proteomes" id="UP000000390">
    <property type="component" value="Chromosome"/>
</dbReference>
<evidence type="ECO:0000256" key="1">
    <source>
        <dbReference type="SAM" id="MobiDB-lite"/>
    </source>
</evidence>
<feature type="transmembrane region" description="Helical" evidence="2">
    <location>
        <begin position="312"/>
        <end position="338"/>
    </location>
</feature>
<organism evidence="3 5">
    <name type="scientific">Halalkalicoccus jeotgali (strain DSM 18796 / CECT 7217 / JCM 14584 / KCTC 4019 / B3)</name>
    <dbReference type="NCBI Taxonomy" id="795797"/>
    <lineage>
        <taxon>Archaea</taxon>
        <taxon>Methanobacteriati</taxon>
        <taxon>Methanobacteriota</taxon>
        <taxon>Stenosarchaea group</taxon>
        <taxon>Halobacteria</taxon>
        <taxon>Halobacteriales</taxon>
        <taxon>Halococcaceae</taxon>
        <taxon>Halalkalicoccus</taxon>
    </lineage>
</organism>
<feature type="transmembrane region" description="Helical" evidence="2">
    <location>
        <begin position="89"/>
        <end position="111"/>
    </location>
</feature>
<dbReference type="KEGG" id="hje:HacjB3_07155"/>
<keyword evidence="2" id="KW-1133">Transmembrane helix</keyword>
<evidence type="ECO:0000313" key="6">
    <source>
        <dbReference type="Proteomes" id="UP000011645"/>
    </source>
</evidence>
<evidence type="ECO:0000313" key="3">
    <source>
        <dbReference type="EMBL" id="ADJ14818.1"/>
    </source>
</evidence>
<reference evidence="3 5" key="1">
    <citation type="journal article" date="2010" name="J. Bacteriol.">
        <title>Complete genome sequence of Halalkalicoccus jeotgali B3(T), an extremely halophilic archaeon.</title>
        <authorList>
            <person name="Roh S.W."/>
            <person name="Nam Y.D."/>
            <person name="Nam S.H."/>
            <person name="Choi S.H."/>
            <person name="Park H.S."/>
            <person name="Bae J.W."/>
        </authorList>
    </citation>
    <scope>NUCLEOTIDE SEQUENCE [LARGE SCALE GENOMIC DNA]</scope>
    <source>
        <strain evidence="3">B3</strain>
        <strain evidence="5">DSM 18796 / CECT 7217 / JCM 14584 / KCTC 4019 / B3</strain>
    </source>
</reference>
<evidence type="ECO:0000313" key="5">
    <source>
        <dbReference type="Proteomes" id="UP000000390"/>
    </source>
</evidence>
<feature type="region of interest" description="Disordered" evidence="1">
    <location>
        <begin position="1"/>
        <end position="26"/>
    </location>
</feature>
<dbReference type="GeneID" id="9419233"/>
<feature type="transmembrane region" description="Helical" evidence="2">
    <location>
        <begin position="281"/>
        <end position="300"/>
    </location>
</feature>
<accession>D8JAU6</accession>
<feature type="compositionally biased region" description="Acidic residues" evidence="1">
    <location>
        <begin position="7"/>
        <end position="21"/>
    </location>
</feature>
<dbReference type="Proteomes" id="UP000011645">
    <property type="component" value="Unassembled WGS sequence"/>
</dbReference>
<sequence>MSADPDAGPDIEANAETETEIETDRDTDIGTANTMRERSNESRVKLWATMTGNRLLITGLLALSFFIGFVVVGEWFVPNFESTIHSDSMISYMFSTMISAIVTGTTLVVTISQIVISQENGPLGDQRTRMSNTMDYREYTEEMIGSPAPADPSAFLRQIIGATERRARLLRDSIAGNDDEQLRAEVDDFTESLIENAEEVRDELEGGSFGSFDVLNAALNYNYGIKIFQVERIANDHPEDLTDEDMSILDDLKSTLSMFGPAREHIKTLYFQWALMDLSQMILYTSVPALLVAGSMLGFFDGLSLPNTTFGVSNTILIVGAAFTVTLIPFLLLISYIARVATAAKRTLAIGPLVLRESQR</sequence>
<keyword evidence="2" id="KW-0812">Transmembrane</keyword>
<dbReference type="InterPro" id="IPR058278">
    <property type="entry name" value="DUF7972"/>
</dbReference>
<dbReference type="HOGENOM" id="CLU_061327_0_0_2"/>
<feature type="transmembrane region" description="Helical" evidence="2">
    <location>
        <begin position="55"/>
        <end position="77"/>
    </location>
</feature>
<keyword evidence="6" id="KW-1185">Reference proteome</keyword>
<dbReference type="AlphaFoldDB" id="D8JAU6"/>
<proteinExistence type="predicted"/>
<dbReference type="RefSeq" id="WP_008415116.1">
    <property type="nucleotide sequence ID" value="NC_014297.1"/>
</dbReference>